<feature type="transmembrane region" description="Helical" evidence="1">
    <location>
        <begin position="46"/>
        <end position="65"/>
    </location>
</feature>
<evidence type="ECO:0000256" key="1">
    <source>
        <dbReference type="SAM" id="Phobius"/>
    </source>
</evidence>
<feature type="transmembrane region" description="Helical" evidence="1">
    <location>
        <begin position="12"/>
        <end position="34"/>
    </location>
</feature>
<keyword evidence="1" id="KW-0812">Transmembrane</keyword>
<accession>A0A6J4S884</accession>
<protein>
    <submittedName>
        <fullName evidence="2">Uncharacterized protein</fullName>
    </submittedName>
</protein>
<keyword evidence="1" id="KW-1133">Transmembrane helix</keyword>
<feature type="non-terminal residue" evidence="2">
    <location>
        <position position="124"/>
    </location>
</feature>
<keyword evidence="1" id="KW-0472">Membrane</keyword>
<gene>
    <name evidence="2" type="ORF">AVDCRST_MAG45-410</name>
</gene>
<proteinExistence type="predicted"/>
<sequence>MPIRKLPEAPESAHILGPAMILVALGVGFGETYLWPRLVIVFGPEIRWMFLVGVIVQTVVMLEMARYAMATGESIFFGAARLAKPFMWFFFVTAILVYIWPGHISAGAEGLETLTGIPWQISAS</sequence>
<reference evidence="2" key="1">
    <citation type="submission" date="2020-02" db="EMBL/GenBank/DDBJ databases">
        <authorList>
            <person name="Meier V. D."/>
        </authorList>
    </citation>
    <scope>NUCLEOTIDE SEQUENCE</scope>
    <source>
        <strain evidence="2">AVDCRST_MAG45</strain>
    </source>
</reference>
<dbReference type="AlphaFoldDB" id="A0A6J4S884"/>
<organism evidence="2">
    <name type="scientific">uncultured Solirubrobacterales bacterium</name>
    <dbReference type="NCBI Taxonomy" id="768556"/>
    <lineage>
        <taxon>Bacteria</taxon>
        <taxon>Bacillati</taxon>
        <taxon>Actinomycetota</taxon>
        <taxon>Thermoleophilia</taxon>
        <taxon>Solirubrobacterales</taxon>
        <taxon>environmental samples</taxon>
    </lineage>
</organism>
<dbReference type="NCBIfam" id="NF037982">
    <property type="entry name" value="Nramp_1"/>
    <property type="match status" value="1"/>
</dbReference>
<feature type="transmembrane region" description="Helical" evidence="1">
    <location>
        <begin position="86"/>
        <end position="104"/>
    </location>
</feature>
<name>A0A6J4S884_9ACTN</name>
<dbReference type="EMBL" id="CADCVU010000037">
    <property type="protein sequence ID" value="CAA9485220.1"/>
    <property type="molecule type" value="Genomic_DNA"/>
</dbReference>
<evidence type="ECO:0000313" key="2">
    <source>
        <dbReference type="EMBL" id="CAA9485220.1"/>
    </source>
</evidence>